<dbReference type="EMBL" id="JABSTU010000010">
    <property type="protein sequence ID" value="KAH8018499.1"/>
    <property type="molecule type" value="Genomic_DNA"/>
</dbReference>
<dbReference type="InterPro" id="IPR045520">
    <property type="entry name" value="GPAT/DHAPAT_C"/>
</dbReference>
<dbReference type="GO" id="GO:0006631">
    <property type="term" value="P:fatty acid metabolic process"/>
    <property type="evidence" value="ECO:0007669"/>
    <property type="project" value="TreeGrafter"/>
</dbReference>
<evidence type="ECO:0000313" key="3">
    <source>
        <dbReference type="Proteomes" id="UP000821866"/>
    </source>
</evidence>
<comment type="caution">
    <text evidence="2">The sequence shown here is derived from an EMBL/GenBank/DDBJ whole genome shotgun (WGS) entry which is preliminary data.</text>
</comment>
<dbReference type="VEuPathDB" id="VectorBase:LOC119175880"/>
<gene>
    <name evidence="2" type="ORF">HPB51_008174</name>
</gene>
<evidence type="ECO:0000313" key="2">
    <source>
        <dbReference type="EMBL" id="KAH8018499.1"/>
    </source>
</evidence>
<reference evidence="2" key="2">
    <citation type="submission" date="2021-09" db="EMBL/GenBank/DDBJ databases">
        <authorList>
            <person name="Jia N."/>
            <person name="Wang J."/>
            <person name="Shi W."/>
            <person name="Du L."/>
            <person name="Sun Y."/>
            <person name="Zhan W."/>
            <person name="Jiang J."/>
            <person name="Wang Q."/>
            <person name="Zhang B."/>
            <person name="Ji P."/>
            <person name="Sakyi L.B."/>
            <person name="Cui X."/>
            <person name="Yuan T."/>
            <person name="Jiang B."/>
            <person name="Yang W."/>
            <person name="Lam T.T.-Y."/>
            <person name="Chang Q."/>
            <person name="Ding S."/>
            <person name="Wang X."/>
            <person name="Zhu J."/>
            <person name="Ruan X."/>
            <person name="Zhao L."/>
            <person name="Wei J."/>
            <person name="Que T."/>
            <person name="Du C."/>
            <person name="Cheng J."/>
            <person name="Dai P."/>
            <person name="Han X."/>
            <person name="Huang E."/>
            <person name="Gao Y."/>
            <person name="Liu J."/>
            <person name="Shao H."/>
            <person name="Ye R."/>
            <person name="Li L."/>
            <person name="Wei W."/>
            <person name="Wang X."/>
            <person name="Wang C."/>
            <person name="Huo Q."/>
            <person name="Li W."/>
            <person name="Guo W."/>
            <person name="Chen H."/>
            <person name="Chen S."/>
            <person name="Zhou L."/>
            <person name="Zhou L."/>
            <person name="Ni X."/>
            <person name="Tian J."/>
            <person name="Zhou Y."/>
            <person name="Sheng Y."/>
            <person name="Liu T."/>
            <person name="Pan Y."/>
            <person name="Xia L."/>
            <person name="Li J."/>
            <person name="Zhao F."/>
            <person name="Cao W."/>
        </authorList>
    </citation>
    <scope>NUCLEOTIDE SEQUENCE</scope>
    <source>
        <strain evidence="2">Rmic-2018</strain>
        <tissue evidence="2">Larvae</tissue>
    </source>
</reference>
<dbReference type="GO" id="GO:0031966">
    <property type="term" value="C:mitochondrial membrane"/>
    <property type="evidence" value="ECO:0007669"/>
    <property type="project" value="TreeGrafter"/>
</dbReference>
<sequence length="145" mass="16904">MTPRGHVSRRWIGLKPRRGGLVAKLVLDDISLMHLEFLRSVLASYIESYWVVACSLFKLVGTPMEERIFFQEIQKVAQDKLQEGTLYYEESFAADTLHNAVQLYEQWGIVEHHTQDCIRVLYLNEQWNVDEAINSVISFVGQFRQ</sequence>
<feature type="domain" description="GPAT/DHAPAT C-terminal" evidence="1">
    <location>
        <begin position="32"/>
        <end position="112"/>
    </location>
</feature>
<dbReference type="GO" id="GO:0004366">
    <property type="term" value="F:glycerol-3-phosphate O-acyltransferase activity"/>
    <property type="evidence" value="ECO:0007669"/>
    <property type="project" value="TreeGrafter"/>
</dbReference>
<dbReference type="PANTHER" id="PTHR12563:SF23">
    <property type="entry name" value="BCDNA.GH07066"/>
    <property type="match status" value="1"/>
</dbReference>
<accession>A0A9J6D8V2</accession>
<keyword evidence="3" id="KW-1185">Reference proteome</keyword>
<dbReference type="AlphaFoldDB" id="A0A9J6D8V2"/>
<protein>
    <recommendedName>
        <fullName evidence="1">GPAT/DHAPAT C-terminal domain-containing protein</fullName>
    </recommendedName>
</protein>
<dbReference type="InterPro" id="IPR022284">
    <property type="entry name" value="GPAT/DHAPAT"/>
</dbReference>
<organism evidence="2 3">
    <name type="scientific">Rhipicephalus microplus</name>
    <name type="common">Cattle tick</name>
    <name type="synonym">Boophilus microplus</name>
    <dbReference type="NCBI Taxonomy" id="6941"/>
    <lineage>
        <taxon>Eukaryota</taxon>
        <taxon>Metazoa</taxon>
        <taxon>Ecdysozoa</taxon>
        <taxon>Arthropoda</taxon>
        <taxon>Chelicerata</taxon>
        <taxon>Arachnida</taxon>
        <taxon>Acari</taxon>
        <taxon>Parasitiformes</taxon>
        <taxon>Ixodida</taxon>
        <taxon>Ixodoidea</taxon>
        <taxon>Ixodidae</taxon>
        <taxon>Rhipicephalinae</taxon>
        <taxon>Rhipicephalus</taxon>
        <taxon>Boophilus</taxon>
    </lineage>
</organism>
<evidence type="ECO:0000259" key="1">
    <source>
        <dbReference type="Pfam" id="PF19277"/>
    </source>
</evidence>
<dbReference type="PANTHER" id="PTHR12563">
    <property type="entry name" value="GLYCEROL-3-PHOSPHATE ACYLTRANSFERASE"/>
    <property type="match status" value="1"/>
</dbReference>
<dbReference type="GO" id="GO:0006072">
    <property type="term" value="P:glycerol-3-phosphate metabolic process"/>
    <property type="evidence" value="ECO:0007669"/>
    <property type="project" value="TreeGrafter"/>
</dbReference>
<dbReference type="Proteomes" id="UP000821866">
    <property type="component" value="Chromosome 8"/>
</dbReference>
<name>A0A9J6D8V2_RHIMP</name>
<dbReference type="GO" id="GO:0008654">
    <property type="term" value="P:phospholipid biosynthetic process"/>
    <property type="evidence" value="ECO:0007669"/>
    <property type="project" value="TreeGrafter"/>
</dbReference>
<proteinExistence type="predicted"/>
<reference evidence="2" key="1">
    <citation type="journal article" date="2020" name="Cell">
        <title>Large-Scale Comparative Analyses of Tick Genomes Elucidate Their Genetic Diversity and Vector Capacities.</title>
        <authorList>
            <consortium name="Tick Genome and Microbiome Consortium (TIGMIC)"/>
            <person name="Jia N."/>
            <person name="Wang J."/>
            <person name="Shi W."/>
            <person name="Du L."/>
            <person name="Sun Y."/>
            <person name="Zhan W."/>
            <person name="Jiang J.F."/>
            <person name="Wang Q."/>
            <person name="Zhang B."/>
            <person name="Ji P."/>
            <person name="Bell-Sakyi L."/>
            <person name="Cui X.M."/>
            <person name="Yuan T.T."/>
            <person name="Jiang B.G."/>
            <person name="Yang W.F."/>
            <person name="Lam T.T."/>
            <person name="Chang Q.C."/>
            <person name="Ding S.J."/>
            <person name="Wang X.J."/>
            <person name="Zhu J.G."/>
            <person name="Ruan X.D."/>
            <person name="Zhao L."/>
            <person name="Wei J.T."/>
            <person name="Ye R.Z."/>
            <person name="Que T.C."/>
            <person name="Du C.H."/>
            <person name="Zhou Y.H."/>
            <person name="Cheng J.X."/>
            <person name="Dai P.F."/>
            <person name="Guo W.B."/>
            <person name="Han X.H."/>
            <person name="Huang E.J."/>
            <person name="Li L.F."/>
            <person name="Wei W."/>
            <person name="Gao Y.C."/>
            <person name="Liu J.Z."/>
            <person name="Shao H.Z."/>
            <person name="Wang X."/>
            <person name="Wang C.C."/>
            <person name="Yang T.C."/>
            <person name="Huo Q.B."/>
            <person name="Li W."/>
            <person name="Chen H.Y."/>
            <person name="Chen S.E."/>
            <person name="Zhou L.G."/>
            <person name="Ni X.B."/>
            <person name="Tian J.H."/>
            <person name="Sheng Y."/>
            <person name="Liu T."/>
            <person name="Pan Y.S."/>
            <person name="Xia L.Y."/>
            <person name="Li J."/>
            <person name="Zhao F."/>
            <person name="Cao W.C."/>
        </authorList>
    </citation>
    <scope>NUCLEOTIDE SEQUENCE</scope>
    <source>
        <strain evidence="2">Rmic-2018</strain>
    </source>
</reference>
<dbReference type="Pfam" id="PF19277">
    <property type="entry name" value="GPAT_C"/>
    <property type="match status" value="1"/>
</dbReference>
<dbReference type="GO" id="GO:0019432">
    <property type="term" value="P:triglyceride biosynthetic process"/>
    <property type="evidence" value="ECO:0007669"/>
    <property type="project" value="TreeGrafter"/>
</dbReference>